<proteinExistence type="predicted"/>
<dbReference type="Proteomes" id="UP000294299">
    <property type="component" value="Chromosome NFRAN"/>
</dbReference>
<sequence length="209" mass="22658">MALGLTLASASLITNNDYSERITFSKTLDWTVFAQSVPLDIADNNAAQNIENESEEIIYRQGIMSSFGYENETAQVAPILTHRDDGKIYSGVLTYSATSPVEIGFLSQSRIDNATLSQLIDQLGISAPNWLDIATPSVHNLTEVTPQIIGGIQPDYGTSTPYYSASMPFVAGAVGLWSPVGEPFLVSYQLYAKLVEPETVNDIALNDAE</sequence>
<organism evidence="1 2">
    <name type="scientific">Candidatus Nitrosocosmicus franklandianus</name>
    <dbReference type="NCBI Taxonomy" id="1798806"/>
    <lineage>
        <taxon>Archaea</taxon>
        <taxon>Nitrososphaerota</taxon>
        <taxon>Nitrososphaeria</taxon>
        <taxon>Nitrososphaerales</taxon>
        <taxon>Nitrososphaeraceae</taxon>
        <taxon>Candidatus Nitrosocosmicus</taxon>
    </lineage>
</organism>
<dbReference type="KEGG" id="nfn:NFRAN_2606"/>
<reference evidence="1 2" key="1">
    <citation type="submission" date="2019-02" db="EMBL/GenBank/DDBJ databases">
        <authorList>
            <person name="Lehtovirta-Morley E L."/>
        </authorList>
    </citation>
    <scope>NUCLEOTIDE SEQUENCE [LARGE SCALE GENOMIC DNA]</scope>
    <source>
        <strain evidence="1">NFRAN1</strain>
    </source>
</reference>
<keyword evidence="2" id="KW-1185">Reference proteome</keyword>
<accession>A0A484IJ59</accession>
<dbReference type="RefSeq" id="WP_134484988.1">
    <property type="nucleotide sequence ID" value="NZ_LR216287.1"/>
</dbReference>
<protein>
    <submittedName>
        <fullName evidence="1">Uncharacterized protein</fullName>
    </submittedName>
</protein>
<evidence type="ECO:0000313" key="1">
    <source>
        <dbReference type="EMBL" id="VFJ14928.1"/>
    </source>
</evidence>
<name>A0A484IJ59_9ARCH</name>
<dbReference type="EMBL" id="LR216287">
    <property type="protein sequence ID" value="VFJ14928.1"/>
    <property type="molecule type" value="Genomic_DNA"/>
</dbReference>
<dbReference type="GeneID" id="39421762"/>
<dbReference type="AlphaFoldDB" id="A0A484IJ59"/>
<dbReference type="OrthoDB" id="379866at2157"/>
<evidence type="ECO:0000313" key="2">
    <source>
        <dbReference type="Proteomes" id="UP000294299"/>
    </source>
</evidence>
<gene>
    <name evidence="1" type="ORF">NFRAN_2606</name>
</gene>